<feature type="domain" description="FecR protein" evidence="2">
    <location>
        <begin position="136"/>
        <end position="218"/>
    </location>
</feature>
<comment type="caution">
    <text evidence="3">The sequence shown here is derived from an EMBL/GenBank/DDBJ whole genome shotgun (WGS) entry which is preliminary data.</text>
</comment>
<evidence type="ECO:0000256" key="1">
    <source>
        <dbReference type="SAM" id="MobiDB-lite"/>
    </source>
</evidence>
<dbReference type="InterPro" id="IPR012373">
    <property type="entry name" value="Ferrdict_sens_TM"/>
</dbReference>
<dbReference type="RefSeq" id="WP_200354728.1">
    <property type="nucleotide sequence ID" value="NZ_JAENIL010000009.1"/>
</dbReference>
<gene>
    <name evidence="3" type="ORF">JIN87_06490</name>
</gene>
<protein>
    <submittedName>
        <fullName evidence="3">FecR domain-containing protein</fullName>
    </submittedName>
</protein>
<dbReference type="Proteomes" id="UP000617628">
    <property type="component" value="Unassembled WGS sequence"/>
</dbReference>
<evidence type="ECO:0000313" key="4">
    <source>
        <dbReference type="Proteomes" id="UP000617628"/>
    </source>
</evidence>
<dbReference type="Pfam" id="PF13385">
    <property type="entry name" value="Laminin_G_3"/>
    <property type="match status" value="1"/>
</dbReference>
<keyword evidence="4" id="KW-1185">Reference proteome</keyword>
<dbReference type="Gene3D" id="2.60.120.200">
    <property type="match status" value="1"/>
</dbReference>
<proteinExistence type="predicted"/>
<feature type="region of interest" description="Disordered" evidence="1">
    <location>
        <begin position="304"/>
        <end position="327"/>
    </location>
</feature>
<dbReference type="InterPro" id="IPR006860">
    <property type="entry name" value="FecR"/>
</dbReference>
<evidence type="ECO:0000259" key="2">
    <source>
        <dbReference type="Pfam" id="PF04773"/>
    </source>
</evidence>
<dbReference type="SUPFAM" id="SSF49899">
    <property type="entry name" value="Concanavalin A-like lectins/glucanases"/>
    <property type="match status" value="1"/>
</dbReference>
<dbReference type="GO" id="GO:0016989">
    <property type="term" value="F:sigma factor antagonist activity"/>
    <property type="evidence" value="ECO:0007669"/>
    <property type="project" value="TreeGrafter"/>
</dbReference>
<dbReference type="Gene3D" id="2.60.120.1440">
    <property type="match status" value="1"/>
</dbReference>
<dbReference type="PANTHER" id="PTHR30273:SF2">
    <property type="entry name" value="PROTEIN FECR"/>
    <property type="match status" value="1"/>
</dbReference>
<reference evidence="3" key="1">
    <citation type="submission" date="2021-01" db="EMBL/GenBank/DDBJ databases">
        <title>Modified the classification status of verrucomicrobia.</title>
        <authorList>
            <person name="Feng X."/>
        </authorList>
    </citation>
    <scope>NUCLEOTIDE SEQUENCE</scope>
    <source>
        <strain evidence="3">KCTC 13126</strain>
    </source>
</reference>
<dbReference type="EMBL" id="JAENIL010000009">
    <property type="protein sequence ID" value="MBK1876511.1"/>
    <property type="molecule type" value="Genomic_DNA"/>
</dbReference>
<dbReference type="InterPro" id="IPR013320">
    <property type="entry name" value="ConA-like_dom_sf"/>
</dbReference>
<dbReference type="Pfam" id="PF04773">
    <property type="entry name" value="FecR"/>
    <property type="match status" value="1"/>
</dbReference>
<organism evidence="3 4">
    <name type="scientific">Pelagicoccus mobilis</name>
    <dbReference type="NCBI Taxonomy" id="415221"/>
    <lineage>
        <taxon>Bacteria</taxon>
        <taxon>Pseudomonadati</taxon>
        <taxon>Verrucomicrobiota</taxon>
        <taxon>Opitutia</taxon>
        <taxon>Puniceicoccales</taxon>
        <taxon>Pelagicoccaceae</taxon>
        <taxon>Pelagicoccus</taxon>
    </lineage>
</organism>
<sequence>MNDKDYDKLIDAWLDGDIDETTLAELNAWVLESPENAARFAERSHMHSHLSEWAKSVHGEPASETPVSFPLLKVLLPIAAVLALCVGLFYFTNPPVSGVPVAQLTDSPRAILSYHGRELDIEEPTLLTGDYELSSGIAAIVFQTGVELIIEAPARFQLDSEMHVMLHHGRIAATVPPAGIGFLVETPAADIIDHGTEFAVEVGNDQSSEIHVFKGEVEVQPKSSEADSVHLETSDATRMELDSDVPMGIPLDNDRFLRSLREPSQDLVRTIRKLEPSLYFRMGVPKNGITLRDRVGDAHGELIDRGAERPPFAPGKMGSSTRFEGPKDGAYVRVPDYPKSTGSLSGSFWVFAESRPRRATIASNATEDKMGQFQLSLLRDTGKLRLQVVDSSGEKQEVHSDSPFPLSEWQHIAFSADGTDLRLYLNGEEISSIPCGSIGETDIPSLFIGAKSNNRKSTADHFWHGRIDEFALFDHALTAENIRSIYQNSETVK</sequence>
<dbReference type="AlphaFoldDB" id="A0A934RXB1"/>
<dbReference type="PANTHER" id="PTHR30273">
    <property type="entry name" value="PERIPLASMIC SIGNAL SENSOR AND SIGMA FACTOR ACTIVATOR FECR-RELATED"/>
    <property type="match status" value="1"/>
</dbReference>
<name>A0A934RXB1_9BACT</name>
<accession>A0A934RXB1</accession>
<evidence type="ECO:0000313" key="3">
    <source>
        <dbReference type="EMBL" id="MBK1876511.1"/>
    </source>
</evidence>